<evidence type="ECO:0008006" key="5">
    <source>
        <dbReference type="Google" id="ProtNLM"/>
    </source>
</evidence>
<dbReference type="RefSeq" id="WP_344886114.1">
    <property type="nucleotide sequence ID" value="NZ_BAABAL010000028.1"/>
</dbReference>
<dbReference type="InterPro" id="IPR041916">
    <property type="entry name" value="Anti_sigma_zinc_sf"/>
</dbReference>
<reference evidence="4" key="1">
    <citation type="journal article" date="2019" name="Int. J. Syst. Evol. Microbiol.">
        <title>The Global Catalogue of Microorganisms (GCM) 10K type strain sequencing project: providing services to taxonomists for standard genome sequencing and annotation.</title>
        <authorList>
            <consortium name="The Broad Institute Genomics Platform"/>
            <consortium name="The Broad Institute Genome Sequencing Center for Infectious Disease"/>
            <person name="Wu L."/>
            <person name="Ma J."/>
        </authorList>
    </citation>
    <scope>NUCLEOTIDE SEQUENCE [LARGE SCALE GENOMIC DNA]</scope>
    <source>
        <strain evidence="4">JCM 17342</strain>
    </source>
</reference>
<dbReference type="Gene3D" id="1.10.10.1320">
    <property type="entry name" value="Anti-sigma factor, zinc-finger domain"/>
    <property type="match status" value="1"/>
</dbReference>
<evidence type="ECO:0000313" key="4">
    <source>
        <dbReference type="Proteomes" id="UP001501747"/>
    </source>
</evidence>
<proteinExistence type="predicted"/>
<keyword evidence="4" id="KW-1185">Reference proteome</keyword>
<keyword evidence="2" id="KW-0804">Transcription</keyword>
<accession>A0ABP7U9B3</accession>
<organism evidence="3 4">
    <name type="scientific">Allokutzneria multivorans</name>
    <dbReference type="NCBI Taxonomy" id="1142134"/>
    <lineage>
        <taxon>Bacteria</taxon>
        <taxon>Bacillati</taxon>
        <taxon>Actinomycetota</taxon>
        <taxon>Actinomycetes</taxon>
        <taxon>Pseudonocardiales</taxon>
        <taxon>Pseudonocardiaceae</taxon>
        <taxon>Allokutzneria</taxon>
    </lineage>
</organism>
<keyword evidence="1" id="KW-0805">Transcription regulation</keyword>
<evidence type="ECO:0000256" key="1">
    <source>
        <dbReference type="ARBA" id="ARBA00023015"/>
    </source>
</evidence>
<comment type="caution">
    <text evidence="3">The sequence shown here is derived from an EMBL/GenBank/DDBJ whole genome shotgun (WGS) entry which is preliminary data.</text>
</comment>
<evidence type="ECO:0000313" key="3">
    <source>
        <dbReference type="EMBL" id="GAA4037172.1"/>
    </source>
</evidence>
<dbReference type="Proteomes" id="UP001501747">
    <property type="component" value="Unassembled WGS sequence"/>
</dbReference>
<sequence length="193" mass="20525">MSGSALPCGHTVGELLDLVVDGGLEPSDTALAEHARTCEHCRAEIAALENRWGPVRAVAATPVELPDGLLSRVLGTVRGLREHAFSEPAEVEQEGGTLQVSRRALLLLARGHAADVLLDLPGVHLRGLSTVDKVIQVEIAVRYGVPAVEVADTIAQRLVEKLRESVGAAAPEVSVEVIDVLPPRPELRLPPFE</sequence>
<name>A0ABP7U9B3_9PSEU</name>
<evidence type="ECO:0000256" key="2">
    <source>
        <dbReference type="ARBA" id="ARBA00023163"/>
    </source>
</evidence>
<dbReference type="EMBL" id="BAABAL010000028">
    <property type="protein sequence ID" value="GAA4037172.1"/>
    <property type="molecule type" value="Genomic_DNA"/>
</dbReference>
<protein>
    <recommendedName>
        <fullName evidence="5">Asp23/Gls24 family envelope stress response protein</fullName>
    </recommendedName>
</protein>
<gene>
    <name evidence="3" type="ORF">GCM10022247_73750</name>
</gene>